<dbReference type="RefSeq" id="WP_126724198.1">
    <property type="nucleotide sequence ID" value="NZ_RYZH01000006.1"/>
</dbReference>
<sequence>MPVTHAQGEILDRKAQARSLLQSIAIIVLLVVIFVLSSICYLQYRFGSIAAAAAYFKGFGCLQVTNTKSSEMPARATSSSLITT</sequence>
<protein>
    <submittedName>
        <fullName evidence="2">Uncharacterized protein</fullName>
    </submittedName>
</protein>
<proteinExistence type="predicted"/>
<keyword evidence="1" id="KW-1133">Transmembrane helix</keyword>
<evidence type="ECO:0000313" key="3">
    <source>
        <dbReference type="Proteomes" id="UP000280296"/>
    </source>
</evidence>
<keyword evidence="1" id="KW-0812">Transmembrane</keyword>
<evidence type="ECO:0000313" key="2">
    <source>
        <dbReference type="EMBL" id="RUL88947.1"/>
    </source>
</evidence>
<organism evidence="2 3">
    <name type="scientific">Tautonia sociabilis</name>
    <dbReference type="NCBI Taxonomy" id="2080755"/>
    <lineage>
        <taxon>Bacteria</taxon>
        <taxon>Pseudomonadati</taxon>
        <taxon>Planctomycetota</taxon>
        <taxon>Planctomycetia</taxon>
        <taxon>Isosphaerales</taxon>
        <taxon>Isosphaeraceae</taxon>
        <taxon>Tautonia</taxon>
    </lineage>
</organism>
<dbReference type="AlphaFoldDB" id="A0A432MP46"/>
<comment type="caution">
    <text evidence="2">The sequence shown here is derived from an EMBL/GenBank/DDBJ whole genome shotgun (WGS) entry which is preliminary data.</text>
</comment>
<reference evidence="2 3" key="2">
    <citation type="submission" date="2019-01" db="EMBL/GenBank/DDBJ databases">
        <title>Tautonia sociabilis, a novel thermotolerant planctomycete of Isosphaeraceae family, isolated from a 4000 m deep subterranean habitat.</title>
        <authorList>
            <person name="Kovaleva O.L."/>
            <person name="Elcheninov A.G."/>
            <person name="Van Heerden E."/>
            <person name="Toshchakov S.V."/>
            <person name="Novikov A."/>
            <person name="Bonch-Osmolovskaya E.A."/>
            <person name="Kublanov I.V."/>
        </authorList>
    </citation>
    <scope>NUCLEOTIDE SEQUENCE [LARGE SCALE GENOMIC DNA]</scope>
    <source>
        <strain evidence="2 3">GM2012</strain>
    </source>
</reference>
<dbReference type="Proteomes" id="UP000280296">
    <property type="component" value="Unassembled WGS sequence"/>
</dbReference>
<dbReference type="EMBL" id="RYZH01000006">
    <property type="protein sequence ID" value="RUL88947.1"/>
    <property type="molecule type" value="Genomic_DNA"/>
</dbReference>
<accession>A0A432MP46</accession>
<gene>
    <name evidence="2" type="ORF">TsocGM_04955</name>
</gene>
<reference evidence="2 3" key="1">
    <citation type="submission" date="2018-12" db="EMBL/GenBank/DDBJ databases">
        <authorList>
            <person name="Toschakov S.V."/>
        </authorList>
    </citation>
    <scope>NUCLEOTIDE SEQUENCE [LARGE SCALE GENOMIC DNA]</scope>
    <source>
        <strain evidence="2 3">GM2012</strain>
    </source>
</reference>
<feature type="transmembrane region" description="Helical" evidence="1">
    <location>
        <begin position="20"/>
        <end position="42"/>
    </location>
</feature>
<keyword evidence="1" id="KW-0472">Membrane</keyword>
<evidence type="ECO:0000256" key="1">
    <source>
        <dbReference type="SAM" id="Phobius"/>
    </source>
</evidence>
<name>A0A432MP46_9BACT</name>
<keyword evidence="3" id="KW-1185">Reference proteome</keyword>